<reference evidence="1 2" key="1">
    <citation type="submission" date="2019-03" db="EMBL/GenBank/DDBJ databases">
        <title>The genome sequence of a newly discovered highly antifungal drug resistant Aspergillus species, Aspergillus tanneri NIH 1004.</title>
        <authorList>
            <person name="Mounaud S."/>
            <person name="Singh I."/>
            <person name="Joardar V."/>
            <person name="Pakala S."/>
            <person name="Pakala S."/>
            <person name="Venepally P."/>
            <person name="Hoover J."/>
            <person name="Nierman W."/>
            <person name="Chung J."/>
            <person name="Losada L."/>
        </authorList>
    </citation>
    <scope>NUCLEOTIDE SEQUENCE [LARGE SCALE GENOMIC DNA]</scope>
    <source>
        <strain evidence="1 2">NIH1004</strain>
    </source>
</reference>
<name>A0A4S3IZV4_9EURO</name>
<dbReference type="AlphaFoldDB" id="A0A4S3IZV4"/>
<evidence type="ECO:0000313" key="2">
    <source>
        <dbReference type="Proteomes" id="UP000308092"/>
    </source>
</evidence>
<dbReference type="Proteomes" id="UP000308092">
    <property type="component" value="Unassembled WGS sequence"/>
</dbReference>
<proteinExistence type="predicted"/>
<sequence>MCHSAFVTYEAKQPCVLEGLLGWTYQRAGYEARAGSHL</sequence>
<organism evidence="1 2">
    <name type="scientific">Aspergillus tanneri</name>
    <dbReference type="NCBI Taxonomy" id="1220188"/>
    <lineage>
        <taxon>Eukaryota</taxon>
        <taxon>Fungi</taxon>
        <taxon>Dikarya</taxon>
        <taxon>Ascomycota</taxon>
        <taxon>Pezizomycotina</taxon>
        <taxon>Eurotiomycetes</taxon>
        <taxon>Eurotiomycetidae</taxon>
        <taxon>Eurotiales</taxon>
        <taxon>Aspergillaceae</taxon>
        <taxon>Aspergillus</taxon>
        <taxon>Aspergillus subgen. Circumdati</taxon>
    </lineage>
</organism>
<dbReference type="EMBL" id="SOSA01000979">
    <property type="protein sequence ID" value="THC87963.1"/>
    <property type="molecule type" value="Genomic_DNA"/>
</dbReference>
<accession>A0A4S3IZV4</accession>
<gene>
    <name evidence="1" type="ORF">EYZ11_012590</name>
</gene>
<dbReference type="VEuPathDB" id="FungiDB:EYZ11_012590"/>
<protein>
    <submittedName>
        <fullName evidence="1">Uncharacterized protein</fullName>
    </submittedName>
</protein>
<evidence type="ECO:0000313" key="1">
    <source>
        <dbReference type="EMBL" id="THC87963.1"/>
    </source>
</evidence>
<keyword evidence="2" id="KW-1185">Reference proteome</keyword>
<comment type="caution">
    <text evidence="1">The sequence shown here is derived from an EMBL/GenBank/DDBJ whole genome shotgun (WGS) entry which is preliminary data.</text>
</comment>